<comment type="caution">
    <text evidence="3">The sequence shown here is derived from an EMBL/GenBank/DDBJ whole genome shotgun (WGS) entry which is preliminary data.</text>
</comment>
<evidence type="ECO:0000256" key="1">
    <source>
        <dbReference type="SAM" id="MobiDB-lite"/>
    </source>
</evidence>
<dbReference type="Proteomes" id="UP000636579">
    <property type="component" value="Unassembled WGS sequence"/>
</dbReference>
<keyword evidence="2" id="KW-0472">Membrane</keyword>
<feature type="transmembrane region" description="Helical" evidence="2">
    <location>
        <begin position="132"/>
        <end position="151"/>
    </location>
</feature>
<reference evidence="3 4" key="1">
    <citation type="submission" date="2020-10" db="EMBL/GenBank/DDBJ databases">
        <title>Sequencing the genomes of 1000 actinobacteria strains.</title>
        <authorList>
            <person name="Klenk H.-P."/>
        </authorList>
    </citation>
    <scope>NUCLEOTIDE SEQUENCE [LARGE SCALE GENOMIC DNA]</scope>
    <source>
        <strain evidence="3 4">DSM 15474</strain>
    </source>
</reference>
<evidence type="ECO:0000256" key="2">
    <source>
        <dbReference type="SAM" id="Phobius"/>
    </source>
</evidence>
<sequence>MSETVGQMSDDGTGPERRTGPQRKPPRQTRAQREWRPGQVKAPRSVKTLFASTVLCLEAVLMFFFSLAAWGLNQNESYAWWLLGGSLLLGLILILTCAVLQRPGGYVFGWVLQFVMLFGFISVALLTSEGLIVPLAALPGVAFMACWWYAVTKGEQLDDEKMQRFQAEEALAQDATSEENNDD</sequence>
<evidence type="ECO:0000313" key="4">
    <source>
        <dbReference type="Proteomes" id="UP000636579"/>
    </source>
</evidence>
<keyword evidence="2" id="KW-1133">Transmembrane helix</keyword>
<feature type="region of interest" description="Disordered" evidence="1">
    <location>
        <begin position="1"/>
        <end position="40"/>
    </location>
</feature>
<dbReference type="RefSeq" id="WP_225939543.1">
    <property type="nucleotide sequence ID" value="NZ_JADBEE010000001.1"/>
</dbReference>
<proteinExistence type="predicted"/>
<organism evidence="3 4">
    <name type="scientific">Nesterenkonia halotolerans</name>
    <dbReference type="NCBI Taxonomy" id="225325"/>
    <lineage>
        <taxon>Bacteria</taxon>
        <taxon>Bacillati</taxon>
        <taxon>Actinomycetota</taxon>
        <taxon>Actinomycetes</taxon>
        <taxon>Micrococcales</taxon>
        <taxon>Micrococcaceae</taxon>
        <taxon>Nesterenkonia</taxon>
    </lineage>
</organism>
<dbReference type="InterPro" id="IPR025327">
    <property type="entry name" value="DUF4233"/>
</dbReference>
<feature type="transmembrane region" description="Helical" evidence="2">
    <location>
        <begin position="107"/>
        <end position="126"/>
    </location>
</feature>
<dbReference type="SUPFAM" id="SSF103473">
    <property type="entry name" value="MFS general substrate transporter"/>
    <property type="match status" value="1"/>
</dbReference>
<evidence type="ECO:0000313" key="3">
    <source>
        <dbReference type="EMBL" id="MBE1513377.1"/>
    </source>
</evidence>
<feature type="transmembrane region" description="Helical" evidence="2">
    <location>
        <begin position="49"/>
        <end position="72"/>
    </location>
</feature>
<dbReference type="EMBL" id="JADBEE010000001">
    <property type="protein sequence ID" value="MBE1513377.1"/>
    <property type="molecule type" value="Genomic_DNA"/>
</dbReference>
<keyword evidence="4" id="KW-1185">Reference proteome</keyword>
<gene>
    <name evidence="3" type="ORF">H4W26_000132</name>
</gene>
<dbReference type="InterPro" id="IPR036259">
    <property type="entry name" value="MFS_trans_sf"/>
</dbReference>
<evidence type="ECO:0008006" key="5">
    <source>
        <dbReference type="Google" id="ProtNLM"/>
    </source>
</evidence>
<protein>
    <recommendedName>
        <fullName evidence="5">DUF4233 domain-containing protein</fullName>
    </recommendedName>
</protein>
<name>A0ABR9J2Z5_9MICC</name>
<accession>A0ABR9J2Z5</accession>
<dbReference type="Pfam" id="PF14017">
    <property type="entry name" value="DUF4233"/>
    <property type="match status" value="1"/>
</dbReference>
<feature type="transmembrane region" description="Helical" evidence="2">
    <location>
        <begin position="78"/>
        <end position="100"/>
    </location>
</feature>
<keyword evidence="2" id="KW-0812">Transmembrane</keyword>